<dbReference type="PROSITE" id="PS00552">
    <property type="entry name" value="HTH_MERR_1"/>
    <property type="match status" value="1"/>
</dbReference>
<feature type="coiled-coil region" evidence="2">
    <location>
        <begin position="76"/>
        <end position="106"/>
    </location>
</feature>
<accession>A0A511ZAT4</accession>
<dbReference type="PRINTS" id="PR00040">
    <property type="entry name" value="HTHMERR"/>
</dbReference>
<evidence type="ECO:0000256" key="1">
    <source>
        <dbReference type="ARBA" id="ARBA00023125"/>
    </source>
</evidence>
<dbReference type="OrthoDB" id="1894615at2"/>
<dbReference type="GO" id="GO:0003700">
    <property type="term" value="F:DNA-binding transcription factor activity"/>
    <property type="evidence" value="ECO:0007669"/>
    <property type="project" value="InterPro"/>
</dbReference>
<dbReference type="SUPFAM" id="SSF46955">
    <property type="entry name" value="Putative DNA-binding domain"/>
    <property type="match status" value="1"/>
</dbReference>
<dbReference type="Pfam" id="PF13411">
    <property type="entry name" value="MerR_1"/>
    <property type="match status" value="1"/>
</dbReference>
<keyword evidence="2" id="KW-0175">Coiled coil</keyword>
<dbReference type="PROSITE" id="PS50937">
    <property type="entry name" value="HTH_MERR_2"/>
    <property type="match status" value="1"/>
</dbReference>
<dbReference type="SMART" id="SM00422">
    <property type="entry name" value="HTH_MERR"/>
    <property type="match status" value="1"/>
</dbReference>
<keyword evidence="5" id="KW-1185">Reference proteome</keyword>
<dbReference type="AlphaFoldDB" id="A0A511ZAT4"/>
<feature type="domain" description="HTH merR-type" evidence="3">
    <location>
        <begin position="1"/>
        <end position="70"/>
    </location>
</feature>
<name>A0A511ZAT4_9BACL</name>
<dbReference type="EMBL" id="BJYL01000039">
    <property type="protein sequence ID" value="GEN84565.1"/>
    <property type="molecule type" value="Genomic_DNA"/>
</dbReference>
<reference evidence="4 5" key="1">
    <citation type="submission" date="2019-07" db="EMBL/GenBank/DDBJ databases">
        <title>Whole genome shotgun sequence of Sporosarcina luteola NBRC 105378.</title>
        <authorList>
            <person name="Hosoyama A."/>
            <person name="Uohara A."/>
            <person name="Ohji S."/>
            <person name="Ichikawa N."/>
        </authorList>
    </citation>
    <scope>NUCLEOTIDE SEQUENCE [LARGE SCALE GENOMIC DNA]</scope>
    <source>
        <strain evidence="4 5">NBRC 105378</strain>
    </source>
</reference>
<gene>
    <name evidence="4" type="ORF">SLU01_28770</name>
</gene>
<protein>
    <submittedName>
        <fullName evidence="4">MerR family transcriptional regulator</fullName>
    </submittedName>
</protein>
<dbReference type="GO" id="GO:0003677">
    <property type="term" value="F:DNA binding"/>
    <property type="evidence" value="ECO:0007669"/>
    <property type="project" value="UniProtKB-KW"/>
</dbReference>
<dbReference type="CDD" id="cd01106">
    <property type="entry name" value="HTH_TipAL-Mta"/>
    <property type="match status" value="1"/>
</dbReference>
<dbReference type="InterPro" id="IPR000551">
    <property type="entry name" value="MerR-type_HTH_dom"/>
</dbReference>
<evidence type="ECO:0000259" key="3">
    <source>
        <dbReference type="PROSITE" id="PS50937"/>
    </source>
</evidence>
<dbReference type="PANTHER" id="PTHR30204">
    <property type="entry name" value="REDOX-CYCLING DRUG-SENSING TRANSCRIPTIONAL ACTIVATOR SOXR"/>
    <property type="match status" value="1"/>
</dbReference>
<evidence type="ECO:0000313" key="5">
    <source>
        <dbReference type="Proteomes" id="UP000321901"/>
    </source>
</evidence>
<comment type="caution">
    <text evidence="4">The sequence shown here is derived from an EMBL/GenBank/DDBJ whole genome shotgun (WGS) entry which is preliminary data.</text>
</comment>
<dbReference type="PANTHER" id="PTHR30204:SF90">
    <property type="entry name" value="HTH-TYPE TRANSCRIPTIONAL ACTIVATOR MTA"/>
    <property type="match status" value="1"/>
</dbReference>
<dbReference type="Gene3D" id="1.10.1660.10">
    <property type="match status" value="1"/>
</dbReference>
<dbReference type="Proteomes" id="UP000321901">
    <property type="component" value="Unassembled WGS sequence"/>
</dbReference>
<dbReference type="InterPro" id="IPR009061">
    <property type="entry name" value="DNA-bd_dom_put_sf"/>
</dbReference>
<organism evidence="4 5">
    <name type="scientific">Sporosarcina luteola</name>
    <dbReference type="NCBI Taxonomy" id="582850"/>
    <lineage>
        <taxon>Bacteria</taxon>
        <taxon>Bacillati</taxon>
        <taxon>Bacillota</taxon>
        <taxon>Bacilli</taxon>
        <taxon>Bacillales</taxon>
        <taxon>Caryophanaceae</taxon>
        <taxon>Sporosarcina</taxon>
    </lineage>
</organism>
<keyword evidence="1" id="KW-0238">DNA-binding</keyword>
<proteinExistence type="predicted"/>
<sequence>MYSIGKLAELSNVTVRTLRYYDEIGLLPPADRTAHGHRFYSEEDVSKLHYILTLRNLGLPLETIQGAMDDKHLNSKDLLEMRLKVIQEEQEKLKRMEDSINSLLALVDIEGTTDWKSIFKTFYTAPNNEEVLKKIWNQHFSKEEQVLLKQFPNLGDDSELAATAMTLFRDVRAHVNESPTSEIAQQLAKRWISLVHIMYKGNLELANKVWELNKKQEATGFLYFQNDIVTFIEQSIEHFNETNGTGSTI</sequence>
<dbReference type="RefSeq" id="WP_147059526.1">
    <property type="nucleotide sequence ID" value="NZ_BJYL01000039.1"/>
</dbReference>
<evidence type="ECO:0000256" key="2">
    <source>
        <dbReference type="SAM" id="Coils"/>
    </source>
</evidence>
<evidence type="ECO:0000313" key="4">
    <source>
        <dbReference type="EMBL" id="GEN84565.1"/>
    </source>
</evidence>
<dbReference type="InterPro" id="IPR047057">
    <property type="entry name" value="MerR_fam"/>
</dbReference>